<evidence type="ECO:0000313" key="2">
    <source>
        <dbReference type="EMBL" id="KAG6950705.1"/>
    </source>
</evidence>
<dbReference type="EMBL" id="JAENGZ010001099">
    <property type="protein sequence ID" value="KAG6950705.1"/>
    <property type="molecule type" value="Genomic_DNA"/>
</dbReference>
<keyword evidence="1" id="KW-1133">Transmembrane helix</keyword>
<protein>
    <submittedName>
        <fullName evidence="2">Uncharacterized protein</fullName>
    </submittedName>
</protein>
<organism evidence="2 3">
    <name type="scientific">Phytophthora cactorum</name>
    <dbReference type="NCBI Taxonomy" id="29920"/>
    <lineage>
        <taxon>Eukaryota</taxon>
        <taxon>Sar</taxon>
        <taxon>Stramenopiles</taxon>
        <taxon>Oomycota</taxon>
        <taxon>Peronosporomycetes</taxon>
        <taxon>Peronosporales</taxon>
        <taxon>Peronosporaceae</taxon>
        <taxon>Phytophthora</taxon>
    </lineage>
</organism>
<proteinExistence type="predicted"/>
<evidence type="ECO:0000313" key="3">
    <source>
        <dbReference type="Proteomes" id="UP000688947"/>
    </source>
</evidence>
<comment type="caution">
    <text evidence="2">The sequence shown here is derived from an EMBL/GenBank/DDBJ whole genome shotgun (WGS) entry which is preliminary data.</text>
</comment>
<keyword evidence="1" id="KW-0812">Transmembrane</keyword>
<gene>
    <name evidence="2" type="ORF">JG687_00014083</name>
</gene>
<dbReference type="AlphaFoldDB" id="A0A8T1TYL4"/>
<sequence length="77" mass="8496">DPVKIYAAKHREPGQHATTRLCPFLLVIITALTEAMLIPLVGCASRKLNKAAQQELQVYVSELAEVQTLVIKLRALT</sequence>
<feature type="transmembrane region" description="Helical" evidence="1">
    <location>
        <begin position="21"/>
        <end position="41"/>
    </location>
</feature>
<keyword evidence="1" id="KW-0472">Membrane</keyword>
<reference evidence="2" key="1">
    <citation type="submission" date="2021-01" db="EMBL/GenBank/DDBJ databases">
        <title>Phytophthora aleatoria, a newly-described species from Pinus radiata is distinct from Phytophthora cactorum isolates based on comparative genomics.</title>
        <authorList>
            <person name="Mcdougal R."/>
            <person name="Panda P."/>
            <person name="Williams N."/>
            <person name="Studholme D.J."/>
        </authorList>
    </citation>
    <scope>NUCLEOTIDE SEQUENCE</scope>
    <source>
        <strain evidence="2">NZFS 3830</strain>
    </source>
</reference>
<evidence type="ECO:0000256" key="1">
    <source>
        <dbReference type="SAM" id="Phobius"/>
    </source>
</evidence>
<accession>A0A8T1TYL4</accession>
<feature type="non-terminal residue" evidence="2">
    <location>
        <position position="1"/>
    </location>
</feature>
<dbReference type="Proteomes" id="UP000688947">
    <property type="component" value="Unassembled WGS sequence"/>
</dbReference>
<name>A0A8T1TYL4_9STRA</name>